<evidence type="ECO:0000313" key="8">
    <source>
        <dbReference type="Proteomes" id="UP001345963"/>
    </source>
</evidence>
<evidence type="ECO:0000259" key="6">
    <source>
        <dbReference type="Pfam" id="PF21670"/>
    </source>
</evidence>
<name>A0ABU7C0W7_9TELE</name>
<keyword evidence="2" id="KW-0963">Cytoplasm</keyword>
<evidence type="ECO:0000256" key="2">
    <source>
        <dbReference type="ARBA" id="ARBA00022490"/>
    </source>
</evidence>
<feature type="domain" description="Nuclear mitotic apparatus protein 1 N-terminal hook" evidence="6">
    <location>
        <begin position="55"/>
        <end position="142"/>
    </location>
</feature>
<sequence>MTAHNIQRLEILRADLIHPRSPATTELFNHLGDFSLVDERVQPRVPSLCFHQGMRDGECRFNPIKGTCISWDGIRGGHNLTVEISKVLVLLVYHDMMNERCTLNALDCEVERELANLTLSYVMESEGCVYLNERLDSYLTKRYLPVSREIFDQTATTSTSTSNLSTSTSLSDDESPVFLRTQKVTFVDLETVASSSVSKSPLAEVMNTPKFQMRKMRRQMMKEREYRDSLEKELSNTLALITQKESQISQLQYHLDKLKEQQGDQEQTITEQISELEAKNNSLQMRLNELLKENKDLKNTSLHMERKVDELAGENGALSFQMRAVCSKLAIFEAENGQLTRAQASAEEEWRHQTSHLQSELNQATTQKVLLSEQIQILQGKISCLEEELSKAVKEEVGENMGPVME</sequence>
<protein>
    <recommendedName>
        <fullName evidence="6">Nuclear mitotic apparatus protein 1 N-terminal hook domain-containing protein</fullName>
    </recommendedName>
</protein>
<comment type="subcellular location">
    <subcellularLocation>
        <location evidence="1">Cytoplasm</location>
    </subcellularLocation>
</comment>
<organism evidence="7 8">
    <name type="scientific">Ataeniobius toweri</name>
    <dbReference type="NCBI Taxonomy" id="208326"/>
    <lineage>
        <taxon>Eukaryota</taxon>
        <taxon>Metazoa</taxon>
        <taxon>Chordata</taxon>
        <taxon>Craniata</taxon>
        <taxon>Vertebrata</taxon>
        <taxon>Euteleostomi</taxon>
        <taxon>Actinopterygii</taxon>
        <taxon>Neopterygii</taxon>
        <taxon>Teleostei</taxon>
        <taxon>Neoteleostei</taxon>
        <taxon>Acanthomorphata</taxon>
        <taxon>Ovalentaria</taxon>
        <taxon>Atherinomorphae</taxon>
        <taxon>Cyprinodontiformes</taxon>
        <taxon>Goodeidae</taxon>
        <taxon>Ataeniobius</taxon>
    </lineage>
</organism>
<comment type="caution">
    <text evidence="7">The sequence shown here is derived from an EMBL/GenBank/DDBJ whole genome shotgun (WGS) entry which is preliminary data.</text>
</comment>
<feature type="coiled-coil region" evidence="5">
    <location>
        <begin position="213"/>
        <end position="395"/>
    </location>
</feature>
<evidence type="ECO:0000256" key="3">
    <source>
        <dbReference type="ARBA" id="ARBA00022553"/>
    </source>
</evidence>
<reference evidence="7 8" key="1">
    <citation type="submission" date="2021-07" db="EMBL/GenBank/DDBJ databases">
        <authorList>
            <person name="Palmer J.M."/>
        </authorList>
    </citation>
    <scope>NUCLEOTIDE SEQUENCE [LARGE SCALE GENOMIC DNA]</scope>
    <source>
        <strain evidence="7 8">AT_MEX2019</strain>
        <tissue evidence="7">Muscle</tissue>
    </source>
</reference>
<feature type="non-terminal residue" evidence="7">
    <location>
        <position position="406"/>
    </location>
</feature>
<dbReference type="Pfam" id="PF21670">
    <property type="entry name" value="HOOK_N_NuMA"/>
    <property type="match status" value="1"/>
</dbReference>
<accession>A0ABU7C0W7</accession>
<dbReference type="Proteomes" id="UP001345963">
    <property type="component" value="Unassembled WGS sequence"/>
</dbReference>
<dbReference type="InterPro" id="IPR051841">
    <property type="entry name" value="MT-Golgi_org_protein"/>
</dbReference>
<keyword evidence="4 5" id="KW-0175">Coiled coil</keyword>
<evidence type="ECO:0000313" key="7">
    <source>
        <dbReference type="EMBL" id="MED6256542.1"/>
    </source>
</evidence>
<dbReference type="PANTHER" id="PTHR18902:SF24">
    <property type="entry name" value="NUCLEAR MITOTIC APPARATUS PROTEIN 1"/>
    <property type="match status" value="1"/>
</dbReference>
<keyword evidence="3" id="KW-0597">Phosphoprotein</keyword>
<dbReference type="PANTHER" id="PTHR18902">
    <property type="entry name" value="NUCLEAR MITOTIC APPARATUS PROTEIN 1-RELATED"/>
    <property type="match status" value="1"/>
</dbReference>
<dbReference type="InterPro" id="IPR048724">
    <property type="entry name" value="NuMA_N_HOOK"/>
</dbReference>
<evidence type="ECO:0000256" key="1">
    <source>
        <dbReference type="ARBA" id="ARBA00004496"/>
    </source>
</evidence>
<evidence type="ECO:0000256" key="5">
    <source>
        <dbReference type="SAM" id="Coils"/>
    </source>
</evidence>
<evidence type="ECO:0000256" key="4">
    <source>
        <dbReference type="ARBA" id="ARBA00023054"/>
    </source>
</evidence>
<proteinExistence type="predicted"/>
<gene>
    <name evidence="7" type="ORF">ATANTOWER_028488</name>
</gene>
<dbReference type="EMBL" id="JAHUTI010076011">
    <property type="protein sequence ID" value="MED6256542.1"/>
    <property type="molecule type" value="Genomic_DNA"/>
</dbReference>
<keyword evidence="8" id="KW-1185">Reference proteome</keyword>